<dbReference type="InterPro" id="IPR043917">
    <property type="entry name" value="DUF5753"/>
</dbReference>
<dbReference type="Proteomes" id="UP000199207">
    <property type="component" value="Unassembled WGS sequence"/>
</dbReference>
<dbReference type="PROSITE" id="PS50943">
    <property type="entry name" value="HTH_CROC1"/>
    <property type="match status" value="1"/>
</dbReference>
<evidence type="ECO:0000259" key="1">
    <source>
        <dbReference type="PROSITE" id="PS50943"/>
    </source>
</evidence>
<reference evidence="2 3" key="1">
    <citation type="submission" date="2016-10" db="EMBL/GenBank/DDBJ databases">
        <authorList>
            <person name="de Groot N.N."/>
        </authorList>
    </citation>
    <scope>NUCLEOTIDE SEQUENCE [LARGE SCALE GENOMIC DNA]</scope>
    <source>
        <strain evidence="2 3">CGMCC 4.5739</strain>
    </source>
</reference>
<sequence length="293" mass="32404">MGTGPTTRRRQLGFRLRELRERSGLTAEEAGHRAGMSKATVSRYESSMGPVRWNQVYQLCVVYGVSVEERDALVELAKNSKNTDGWWVPLTGGDRSTFGMLIALENEATRIRQFSPVFVPGLLQTREYAFGIRQLPVAQLPANAEELLELRMERQKILSGPEPPSFHVVLDESVLRRTVGGARTMARQLGHLLDLAASPRITMQVLPFDSGAHTAAHSNFMILGGEDPALDVIYTESFSGGLYLEKPEERELCATAFDYLSAEALDPDTSATLIAEAGKKHMRALQGTERDRA</sequence>
<dbReference type="InterPro" id="IPR010982">
    <property type="entry name" value="Lambda_DNA-bd_dom_sf"/>
</dbReference>
<dbReference type="SMART" id="SM00530">
    <property type="entry name" value="HTH_XRE"/>
    <property type="match status" value="1"/>
</dbReference>
<dbReference type="Pfam" id="PF13560">
    <property type="entry name" value="HTH_31"/>
    <property type="match status" value="1"/>
</dbReference>
<evidence type="ECO:0000313" key="3">
    <source>
        <dbReference type="Proteomes" id="UP000199207"/>
    </source>
</evidence>
<dbReference type="SUPFAM" id="SSF47413">
    <property type="entry name" value="lambda repressor-like DNA-binding domains"/>
    <property type="match status" value="1"/>
</dbReference>
<dbReference type="EMBL" id="FOLM01000030">
    <property type="protein sequence ID" value="SFD77768.1"/>
    <property type="molecule type" value="Genomic_DNA"/>
</dbReference>
<name>A0A1I1V6W2_9ACTN</name>
<proteinExistence type="predicted"/>
<feature type="domain" description="HTH cro/C1-type" evidence="1">
    <location>
        <begin position="16"/>
        <end position="70"/>
    </location>
</feature>
<keyword evidence="3" id="KW-1185">Reference proteome</keyword>
<accession>A0A1I1V6W2</accession>
<evidence type="ECO:0000313" key="2">
    <source>
        <dbReference type="EMBL" id="SFD77768.1"/>
    </source>
</evidence>
<dbReference type="RefSeq" id="WP_093841706.1">
    <property type="nucleotide sequence ID" value="NZ_FOLM01000030.1"/>
</dbReference>
<dbReference type="Gene3D" id="1.10.260.40">
    <property type="entry name" value="lambda repressor-like DNA-binding domains"/>
    <property type="match status" value="1"/>
</dbReference>
<dbReference type="Pfam" id="PF19054">
    <property type="entry name" value="DUF5753"/>
    <property type="match status" value="1"/>
</dbReference>
<dbReference type="STRING" id="910347.SAMN05421773_1304"/>
<dbReference type="AlphaFoldDB" id="A0A1I1V6W2"/>
<gene>
    <name evidence="2" type="ORF">SAMN05421773_1304</name>
</gene>
<dbReference type="InterPro" id="IPR001387">
    <property type="entry name" value="Cro/C1-type_HTH"/>
</dbReference>
<protein>
    <submittedName>
        <fullName evidence="2">Helix-turn-helix domain-containing protein</fullName>
    </submittedName>
</protein>
<dbReference type="CDD" id="cd00093">
    <property type="entry name" value="HTH_XRE"/>
    <property type="match status" value="1"/>
</dbReference>
<organism evidence="2 3">
    <name type="scientific">Streptomyces aidingensis</name>
    <dbReference type="NCBI Taxonomy" id="910347"/>
    <lineage>
        <taxon>Bacteria</taxon>
        <taxon>Bacillati</taxon>
        <taxon>Actinomycetota</taxon>
        <taxon>Actinomycetes</taxon>
        <taxon>Kitasatosporales</taxon>
        <taxon>Streptomycetaceae</taxon>
        <taxon>Streptomyces</taxon>
    </lineage>
</organism>
<dbReference type="GO" id="GO:0003677">
    <property type="term" value="F:DNA binding"/>
    <property type="evidence" value="ECO:0007669"/>
    <property type="project" value="InterPro"/>
</dbReference>
<dbReference type="OrthoDB" id="4285266at2"/>